<evidence type="ECO:0000256" key="1">
    <source>
        <dbReference type="SAM" id="MobiDB-lite"/>
    </source>
</evidence>
<feature type="region of interest" description="Disordered" evidence="1">
    <location>
        <begin position="1"/>
        <end position="30"/>
    </location>
</feature>
<comment type="caution">
    <text evidence="2">The sequence shown here is derived from an EMBL/GenBank/DDBJ whole genome shotgun (WGS) entry which is preliminary data.</text>
</comment>
<organism evidence="2 3">
    <name type="scientific">Beauveria asiatica</name>
    <dbReference type="NCBI Taxonomy" id="1069075"/>
    <lineage>
        <taxon>Eukaryota</taxon>
        <taxon>Fungi</taxon>
        <taxon>Dikarya</taxon>
        <taxon>Ascomycota</taxon>
        <taxon>Pezizomycotina</taxon>
        <taxon>Sordariomycetes</taxon>
        <taxon>Hypocreomycetidae</taxon>
        <taxon>Hypocreales</taxon>
        <taxon>Cordycipitaceae</taxon>
        <taxon>Beauveria</taxon>
    </lineage>
</organism>
<keyword evidence="3" id="KW-1185">Reference proteome</keyword>
<sequence>MERGSGSGSGSYRGDGSGGQEHAGPAVAAAREPAGCVQAFFVDSVSEKERAWRADGAGGAGGERISCDKVGADRTG</sequence>
<reference evidence="2 3" key="1">
    <citation type="submission" date="2020-02" db="EMBL/GenBank/DDBJ databases">
        <title>Comparative genomics of the hypocrealean fungal genus Beauvera.</title>
        <authorList>
            <person name="Showalter D.N."/>
            <person name="Bushley K.E."/>
            <person name="Rehner S.A."/>
        </authorList>
    </citation>
    <scope>NUCLEOTIDE SEQUENCE [LARGE SCALE GENOMIC DNA]</scope>
    <source>
        <strain evidence="2 3">ARSEF4384</strain>
    </source>
</reference>
<feature type="region of interest" description="Disordered" evidence="1">
    <location>
        <begin position="50"/>
        <end position="76"/>
    </location>
</feature>
<feature type="compositionally biased region" description="Gly residues" evidence="1">
    <location>
        <begin position="1"/>
        <end position="21"/>
    </location>
</feature>
<dbReference type="Proteomes" id="UP001397290">
    <property type="component" value="Unassembled WGS sequence"/>
</dbReference>
<evidence type="ECO:0000313" key="3">
    <source>
        <dbReference type="Proteomes" id="UP001397290"/>
    </source>
</evidence>
<feature type="compositionally biased region" description="Basic and acidic residues" evidence="1">
    <location>
        <begin position="65"/>
        <end position="76"/>
    </location>
</feature>
<dbReference type="AlphaFoldDB" id="A0AAW0RX03"/>
<accession>A0AAW0RX03</accession>
<gene>
    <name evidence="2" type="ORF">G3M48_002586</name>
</gene>
<proteinExistence type="predicted"/>
<name>A0AAW0RX03_9HYPO</name>
<evidence type="ECO:0000313" key="2">
    <source>
        <dbReference type="EMBL" id="KAK8146777.1"/>
    </source>
</evidence>
<dbReference type="EMBL" id="JAAHCF010000189">
    <property type="protein sequence ID" value="KAK8146777.1"/>
    <property type="molecule type" value="Genomic_DNA"/>
</dbReference>
<protein>
    <submittedName>
        <fullName evidence="2">Uncharacterized protein</fullName>
    </submittedName>
</protein>